<dbReference type="AlphaFoldDB" id="A0AAE0H1C4"/>
<accession>A0AAE0H1C4</accession>
<name>A0AAE0H1C4_9CHLO</name>
<protein>
    <submittedName>
        <fullName evidence="1">Uncharacterized protein</fullName>
    </submittedName>
</protein>
<dbReference type="InterPro" id="IPR052055">
    <property type="entry name" value="Hepadnavirus_pol/RT"/>
</dbReference>
<dbReference type="PANTHER" id="PTHR33050">
    <property type="entry name" value="REVERSE TRANSCRIPTASE DOMAIN-CONTAINING PROTEIN"/>
    <property type="match status" value="1"/>
</dbReference>
<organism evidence="1 2">
    <name type="scientific">Cymbomonas tetramitiformis</name>
    <dbReference type="NCBI Taxonomy" id="36881"/>
    <lineage>
        <taxon>Eukaryota</taxon>
        <taxon>Viridiplantae</taxon>
        <taxon>Chlorophyta</taxon>
        <taxon>Pyramimonadophyceae</taxon>
        <taxon>Pyramimonadales</taxon>
        <taxon>Pyramimonadaceae</taxon>
        <taxon>Cymbomonas</taxon>
    </lineage>
</organism>
<sequence>MQRLAFLGMGIDSVRGLFYTPQQKWDSVQSRITAALRTRRVKIRALASIAGKVMSLRLALGKAAFMFTREMYFVMIEAAARWDAYISLPDEFVSVLELWASTGAEGFTSGMWAVVQ</sequence>
<dbReference type="Proteomes" id="UP001190700">
    <property type="component" value="Unassembled WGS sequence"/>
</dbReference>
<reference evidence="1 2" key="1">
    <citation type="journal article" date="2015" name="Genome Biol. Evol.">
        <title>Comparative Genomics of a Bacterivorous Green Alga Reveals Evolutionary Causalities and Consequences of Phago-Mixotrophic Mode of Nutrition.</title>
        <authorList>
            <person name="Burns J.A."/>
            <person name="Paasch A."/>
            <person name="Narechania A."/>
            <person name="Kim E."/>
        </authorList>
    </citation>
    <scope>NUCLEOTIDE SEQUENCE [LARGE SCALE GENOMIC DNA]</scope>
    <source>
        <strain evidence="1 2">PLY_AMNH</strain>
    </source>
</reference>
<proteinExistence type="predicted"/>
<evidence type="ECO:0000313" key="1">
    <source>
        <dbReference type="EMBL" id="KAK3288087.1"/>
    </source>
</evidence>
<gene>
    <name evidence="1" type="ORF">CYMTET_4427</name>
</gene>
<dbReference type="PANTHER" id="PTHR33050:SF7">
    <property type="entry name" value="RIBONUCLEASE H"/>
    <property type="match status" value="1"/>
</dbReference>
<keyword evidence="2" id="KW-1185">Reference proteome</keyword>
<evidence type="ECO:0000313" key="2">
    <source>
        <dbReference type="Proteomes" id="UP001190700"/>
    </source>
</evidence>
<comment type="caution">
    <text evidence="1">The sequence shown here is derived from an EMBL/GenBank/DDBJ whole genome shotgun (WGS) entry which is preliminary data.</text>
</comment>
<dbReference type="EMBL" id="LGRX02000609">
    <property type="protein sequence ID" value="KAK3288087.1"/>
    <property type="molecule type" value="Genomic_DNA"/>
</dbReference>